<dbReference type="OrthoDB" id="1522635at2"/>
<organism evidence="1 2">
    <name type="scientific">Psittacicella hinzii</name>
    <dbReference type="NCBI Taxonomy" id="2028575"/>
    <lineage>
        <taxon>Bacteria</taxon>
        <taxon>Pseudomonadati</taxon>
        <taxon>Pseudomonadota</taxon>
        <taxon>Gammaproteobacteria</taxon>
        <taxon>Pasteurellales</taxon>
        <taxon>Psittacicellaceae</taxon>
        <taxon>Psittacicella</taxon>
    </lineage>
</organism>
<reference evidence="1 2" key="1">
    <citation type="submission" date="2017-08" db="EMBL/GenBank/DDBJ databases">
        <title>Reclassification of Bisgaard taxon 37 and 44.</title>
        <authorList>
            <person name="Christensen H."/>
        </authorList>
    </citation>
    <scope>NUCLEOTIDE SEQUENCE [LARGE SCALE GENOMIC DNA]</scope>
    <source>
        <strain evidence="1 2">111</strain>
    </source>
</reference>
<comment type="caution">
    <text evidence="1">The sequence shown here is derived from an EMBL/GenBank/DDBJ whole genome shotgun (WGS) entry which is preliminary data.</text>
</comment>
<dbReference type="RefSeq" id="WP_119530384.1">
    <property type="nucleotide sequence ID" value="NZ_JBHSSP010000039.1"/>
</dbReference>
<keyword evidence="2" id="KW-1185">Reference proteome</keyword>
<evidence type="ECO:0000313" key="2">
    <source>
        <dbReference type="Proteomes" id="UP000265916"/>
    </source>
</evidence>
<evidence type="ECO:0000313" key="1">
    <source>
        <dbReference type="EMBL" id="RIY39484.1"/>
    </source>
</evidence>
<name>A0A3A1YSW0_9GAMM</name>
<accession>A0A3A1YSW0</accession>
<gene>
    <name evidence="1" type="ORF">CKF58_02145</name>
</gene>
<protein>
    <submittedName>
        <fullName evidence="1">Uncharacterized protein</fullName>
    </submittedName>
</protein>
<sequence length="163" mass="18558">MIFLSIFEEYTEYICDKFIEKLGDKGVSVKCASSTRLERLTDPKQAPYILSTKITNLQPQLSTTIGTIEEMNLEALFKLEIRKKDGDVNLPLYCECLVNLLREPMKVTVENEDLINRTKELLGLDLTGATYNVKLDRVSVSTEDNTSAYDQLVVITQYTVSKY</sequence>
<dbReference type="Proteomes" id="UP000265916">
    <property type="component" value="Unassembled WGS sequence"/>
</dbReference>
<dbReference type="AlphaFoldDB" id="A0A3A1YSW0"/>
<proteinExistence type="predicted"/>
<dbReference type="EMBL" id="NRJG01000031">
    <property type="protein sequence ID" value="RIY39484.1"/>
    <property type="molecule type" value="Genomic_DNA"/>
</dbReference>